<dbReference type="SUPFAM" id="SSF52540">
    <property type="entry name" value="P-loop containing nucleoside triphosphate hydrolases"/>
    <property type="match status" value="1"/>
</dbReference>
<keyword evidence="3" id="KW-1185">Reference proteome</keyword>
<dbReference type="InterPro" id="IPR044974">
    <property type="entry name" value="Disease_R_plants"/>
</dbReference>
<name>A0A4Y1RW94_PRUDU</name>
<dbReference type="Gene3D" id="1.10.8.430">
    <property type="entry name" value="Helical domain of apoptotic protease-activating factors"/>
    <property type="match status" value="1"/>
</dbReference>
<evidence type="ECO:0000313" key="3">
    <source>
        <dbReference type="Proteomes" id="UP001054821"/>
    </source>
</evidence>
<sequence>MLTTRREDIESFSFGVESHVHKIQPLEMGDARDLFSMKAFSSYLKKSCSSELLPLARELVEKCEGLSLAIVALSGLMSSKKSLKEWSTVYNSLNWH</sequence>
<reference evidence="1" key="1">
    <citation type="journal article" date="2019" name="Science">
        <title>Mutation of a bHLH transcription factor allowed almond domestication.</title>
        <authorList>
            <person name="Sanchez-Perez R."/>
            <person name="Pavan S."/>
            <person name="Mazzeo R."/>
            <person name="Moldovan C."/>
            <person name="Aiese Cigliano R."/>
            <person name="Del Cueto J."/>
            <person name="Ricciardi F."/>
            <person name="Lotti C."/>
            <person name="Ricciardi L."/>
            <person name="Dicenta F."/>
            <person name="Lopez-Marques R.L."/>
            <person name="Lindberg Moller B."/>
        </authorList>
    </citation>
    <scope>NUCLEOTIDE SEQUENCE</scope>
</reference>
<evidence type="ECO:0000313" key="1">
    <source>
        <dbReference type="EMBL" id="BBH08027.1"/>
    </source>
</evidence>
<dbReference type="InterPro" id="IPR027417">
    <property type="entry name" value="P-loop_NTPase"/>
</dbReference>
<dbReference type="GO" id="GO:0098542">
    <property type="term" value="P:defense response to other organism"/>
    <property type="evidence" value="ECO:0007669"/>
    <property type="project" value="TreeGrafter"/>
</dbReference>
<evidence type="ECO:0000313" key="2">
    <source>
        <dbReference type="EMBL" id="KAI5324832.1"/>
    </source>
</evidence>
<dbReference type="PANTHER" id="PTHR23155">
    <property type="entry name" value="DISEASE RESISTANCE PROTEIN RP"/>
    <property type="match status" value="1"/>
</dbReference>
<dbReference type="InterPro" id="IPR042197">
    <property type="entry name" value="Apaf_helical"/>
</dbReference>
<accession>A0A4Y1RW94</accession>
<gene>
    <name evidence="2" type="ORF">L3X38_033905</name>
    <name evidence="1" type="ORF">Prudu_020109</name>
</gene>
<dbReference type="EMBL" id="AP019303">
    <property type="protein sequence ID" value="BBH08027.1"/>
    <property type="molecule type" value="Genomic_DNA"/>
</dbReference>
<dbReference type="Proteomes" id="UP001054821">
    <property type="component" value="Chromosome 6"/>
</dbReference>
<proteinExistence type="predicted"/>
<protein>
    <submittedName>
        <fullName evidence="1">NB-ARC domain-containing disease resistance protein</fullName>
    </submittedName>
</protein>
<dbReference type="PANTHER" id="PTHR23155:SF1205">
    <property type="entry name" value="DISEASE RESISTANCE PROTEIN RPM1"/>
    <property type="match status" value="1"/>
</dbReference>
<organism evidence="1">
    <name type="scientific">Prunus dulcis</name>
    <name type="common">Almond</name>
    <name type="synonym">Amygdalus dulcis</name>
    <dbReference type="NCBI Taxonomy" id="3755"/>
    <lineage>
        <taxon>Eukaryota</taxon>
        <taxon>Viridiplantae</taxon>
        <taxon>Streptophyta</taxon>
        <taxon>Embryophyta</taxon>
        <taxon>Tracheophyta</taxon>
        <taxon>Spermatophyta</taxon>
        <taxon>Magnoliopsida</taxon>
        <taxon>eudicotyledons</taxon>
        <taxon>Gunneridae</taxon>
        <taxon>Pentapetalae</taxon>
        <taxon>rosids</taxon>
        <taxon>fabids</taxon>
        <taxon>Rosales</taxon>
        <taxon>Rosaceae</taxon>
        <taxon>Amygdaloideae</taxon>
        <taxon>Amygdaleae</taxon>
        <taxon>Prunus</taxon>
    </lineage>
</organism>
<dbReference type="EMBL" id="JAJFAZ020000006">
    <property type="protein sequence ID" value="KAI5324832.1"/>
    <property type="molecule type" value="Genomic_DNA"/>
</dbReference>
<reference evidence="2 3" key="2">
    <citation type="journal article" date="2022" name="G3 (Bethesda)">
        <title>Whole-genome sequence and methylome profiling of the almond [Prunus dulcis (Mill.) D.A. Webb] cultivar 'Nonpareil'.</title>
        <authorList>
            <person name="D'Amico-Willman K.M."/>
            <person name="Ouma W.Z."/>
            <person name="Meulia T."/>
            <person name="Sideli G.M."/>
            <person name="Gradziel T.M."/>
            <person name="Fresnedo-Ramirez J."/>
        </authorList>
    </citation>
    <scope>NUCLEOTIDE SEQUENCE [LARGE SCALE GENOMIC DNA]</scope>
    <source>
        <strain evidence="2">Clone GOH B32 T37-40</strain>
    </source>
</reference>
<dbReference type="AlphaFoldDB" id="A0A4Y1RW94"/>
<dbReference type="GO" id="GO:0043531">
    <property type="term" value="F:ADP binding"/>
    <property type="evidence" value="ECO:0007669"/>
    <property type="project" value="InterPro"/>
</dbReference>